<dbReference type="OrthoDB" id="3525185at2759"/>
<reference evidence="2" key="1">
    <citation type="journal article" date="2012" name="BMC Genomics">
        <title>Genome sequence of the necrotrophic fungus Penicillium digitatum, the main postharvest pathogen of citrus.</title>
        <authorList>
            <person name="Marcet-Houben M."/>
            <person name="Ballester A.-R."/>
            <person name="de la Fuente B."/>
            <person name="Harries E."/>
            <person name="Marcos J.F."/>
            <person name="Gonzalez-Candelas L."/>
            <person name="Gabaldon T."/>
        </authorList>
    </citation>
    <scope>NUCLEOTIDE SEQUENCE [LARGE SCALE GENOMIC DNA]</scope>
    <source>
        <strain evidence="2">PHI26 / CECT 20796</strain>
    </source>
</reference>
<gene>
    <name evidence="1" type="ORF">PDIG_70650</name>
</gene>
<accession>K9FFL4</accession>
<name>K9FFL4_PEND2</name>
<dbReference type="HOGENOM" id="CLU_3392462_0_0_1"/>
<evidence type="ECO:0000313" key="1">
    <source>
        <dbReference type="EMBL" id="EKV07989.1"/>
    </source>
</evidence>
<dbReference type="AlphaFoldDB" id="K9FFL4"/>
<keyword evidence="2" id="KW-1185">Reference proteome</keyword>
<sequence>MVGVPHSKGCSLCRERRIKVNVNSHGKIELSK</sequence>
<comment type="caution">
    <text evidence="1">The sequence shown here is derived from an EMBL/GenBank/DDBJ whole genome shotgun (WGS) entry which is preliminary data.</text>
</comment>
<protein>
    <submittedName>
        <fullName evidence="1">Uncharacterized protein</fullName>
    </submittedName>
</protein>
<organism evidence="1 2">
    <name type="scientific">Penicillium digitatum (strain PHI26 / CECT 20796)</name>
    <name type="common">Green mold</name>
    <dbReference type="NCBI Taxonomy" id="1170229"/>
    <lineage>
        <taxon>Eukaryota</taxon>
        <taxon>Fungi</taxon>
        <taxon>Dikarya</taxon>
        <taxon>Ascomycota</taxon>
        <taxon>Pezizomycotina</taxon>
        <taxon>Eurotiomycetes</taxon>
        <taxon>Eurotiomycetidae</taxon>
        <taxon>Eurotiales</taxon>
        <taxon>Aspergillaceae</taxon>
        <taxon>Penicillium</taxon>
    </lineage>
</organism>
<dbReference type="EMBL" id="AKCT01000256">
    <property type="protein sequence ID" value="EKV07989.1"/>
    <property type="molecule type" value="Genomic_DNA"/>
</dbReference>
<dbReference type="InParanoid" id="K9FFL4"/>
<dbReference type="Proteomes" id="UP000009882">
    <property type="component" value="Unassembled WGS sequence"/>
</dbReference>
<proteinExistence type="predicted"/>
<evidence type="ECO:0000313" key="2">
    <source>
        <dbReference type="Proteomes" id="UP000009882"/>
    </source>
</evidence>